<evidence type="ECO:0000259" key="2">
    <source>
        <dbReference type="SMART" id="SM00822"/>
    </source>
</evidence>
<sequence>MTKTVLITGGTRGIGRAVAHRLARDGYRLAIAYRGDAHAAQQTAAELDSIGAQHRLYQADLADPQQAAALPARIVADFGTLDGLVNNAGMTDDGAFLTMEGERYQRVLDTNLFGTMRLTSAALPYLLQADRPAIVIVSSLGGVVGKEGQVTYATTKGALIGLTQWLGRKYGPQGLRVNAVAPGFIRTDMMDSLEPSMYQHIIEGSALQRIGDAEEVADAVAFLLSPGYIQATTLRVDGGFQR</sequence>
<comment type="caution">
    <text evidence="3">The sequence shown here is derived from an EMBL/GenBank/DDBJ whole genome shotgun (WGS) entry which is preliminary data.</text>
</comment>
<dbReference type="Pfam" id="PF13561">
    <property type="entry name" value="adh_short_C2"/>
    <property type="match status" value="1"/>
</dbReference>
<protein>
    <submittedName>
        <fullName evidence="3">SDR family NAD(P)-dependent oxidoreductase</fullName>
        <ecNumber evidence="3">1.1.1.-</ecNumber>
    </submittedName>
</protein>
<dbReference type="EC" id="1.1.1.-" evidence="3"/>
<comment type="similarity">
    <text evidence="1">Belongs to the short-chain dehydrogenases/reductases (SDR) family.</text>
</comment>
<dbReference type="GO" id="GO:0016491">
    <property type="term" value="F:oxidoreductase activity"/>
    <property type="evidence" value="ECO:0007669"/>
    <property type="project" value="UniProtKB-KW"/>
</dbReference>
<dbReference type="PRINTS" id="PR00081">
    <property type="entry name" value="GDHRDH"/>
</dbReference>
<dbReference type="SMART" id="SM00822">
    <property type="entry name" value="PKS_KR"/>
    <property type="match status" value="1"/>
</dbReference>
<feature type="domain" description="Ketoreductase" evidence="2">
    <location>
        <begin position="3"/>
        <end position="183"/>
    </location>
</feature>
<evidence type="ECO:0000313" key="3">
    <source>
        <dbReference type="EMBL" id="MFC5473497.1"/>
    </source>
</evidence>
<dbReference type="PRINTS" id="PR00080">
    <property type="entry name" value="SDRFAMILY"/>
</dbReference>
<dbReference type="InterPro" id="IPR020904">
    <property type="entry name" value="Sc_DH/Rdtase_CS"/>
</dbReference>
<dbReference type="InterPro" id="IPR002347">
    <property type="entry name" value="SDR_fam"/>
</dbReference>
<organism evidence="3 4">
    <name type="scientific">Paraherbaspirillum soli</name>
    <dbReference type="NCBI Taxonomy" id="631222"/>
    <lineage>
        <taxon>Bacteria</taxon>
        <taxon>Pseudomonadati</taxon>
        <taxon>Pseudomonadota</taxon>
        <taxon>Betaproteobacteria</taxon>
        <taxon>Burkholderiales</taxon>
        <taxon>Oxalobacteraceae</taxon>
        <taxon>Paraherbaspirillum</taxon>
    </lineage>
</organism>
<dbReference type="SUPFAM" id="SSF51735">
    <property type="entry name" value="NAD(P)-binding Rossmann-fold domains"/>
    <property type="match status" value="1"/>
</dbReference>
<accession>A0ABW0M966</accession>
<name>A0ABW0M966_9BURK</name>
<keyword evidence="4" id="KW-1185">Reference proteome</keyword>
<dbReference type="EMBL" id="JBHSMT010000009">
    <property type="protein sequence ID" value="MFC5473497.1"/>
    <property type="molecule type" value="Genomic_DNA"/>
</dbReference>
<keyword evidence="3" id="KW-0560">Oxidoreductase</keyword>
<dbReference type="Gene3D" id="3.40.50.720">
    <property type="entry name" value="NAD(P)-binding Rossmann-like Domain"/>
    <property type="match status" value="1"/>
</dbReference>
<dbReference type="PROSITE" id="PS00061">
    <property type="entry name" value="ADH_SHORT"/>
    <property type="match status" value="1"/>
</dbReference>
<reference evidence="4" key="1">
    <citation type="journal article" date="2019" name="Int. J. Syst. Evol. Microbiol.">
        <title>The Global Catalogue of Microorganisms (GCM) 10K type strain sequencing project: providing services to taxonomists for standard genome sequencing and annotation.</title>
        <authorList>
            <consortium name="The Broad Institute Genomics Platform"/>
            <consortium name="The Broad Institute Genome Sequencing Center for Infectious Disease"/>
            <person name="Wu L."/>
            <person name="Ma J."/>
        </authorList>
    </citation>
    <scope>NUCLEOTIDE SEQUENCE [LARGE SCALE GENOMIC DNA]</scope>
    <source>
        <strain evidence="4">JCM 17066</strain>
    </source>
</reference>
<dbReference type="PANTHER" id="PTHR42760:SF135">
    <property type="entry name" value="BLL7886 PROTEIN"/>
    <property type="match status" value="1"/>
</dbReference>
<evidence type="ECO:0000313" key="4">
    <source>
        <dbReference type="Proteomes" id="UP001596045"/>
    </source>
</evidence>
<dbReference type="PANTHER" id="PTHR42760">
    <property type="entry name" value="SHORT-CHAIN DEHYDROGENASES/REDUCTASES FAMILY MEMBER"/>
    <property type="match status" value="1"/>
</dbReference>
<dbReference type="InterPro" id="IPR057326">
    <property type="entry name" value="KR_dom"/>
</dbReference>
<dbReference type="RefSeq" id="WP_378995989.1">
    <property type="nucleotide sequence ID" value="NZ_JBHSMT010000009.1"/>
</dbReference>
<proteinExistence type="inferred from homology"/>
<evidence type="ECO:0000256" key="1">
    <source>
        <dbReference type="ARBA" id="ARBA00006484"/>
    </source>
</evidence>
<dbReference type="Proteomes" id="UP001596045">
    <property type="component" value="Unassembled WGS sequence"/>
</dbReference>
<gene>
    <name evidence="3" type="ORF">ACFPM8_05945</name>
</gene>
<dbReference type="InterPro" id="IPR036291">
    <property type="entry name" value="NAD(P)-bd_dom_sf"/>
</dbReference>